<dbReference type="InterPro" id="IPR003439">
    <property type="entry name" value="ABC_transporter-like_ATP-bd"/>
</dbReference>
<evidence type="ECO:0000313" key="7">
    <source>
        <dbReference type="Proteomes" id="UP000253529"/>
    </source>
</evidence>
<sequence>MMGRRTEASVALRHSDTDDRPPGVANPLPSPMSATLTHASDCSATDLAAAGISVRFQGLAAISEVDLTVRRGEVLGLIGPNGAGKTTLVNCLTGHQRPSEGRILLGQMDITGWSPQKFRRAGVARTFQSGRLFKDMTVLENVETTAVGLGRSRRAAAREAMDALDWLGVADSAERLAGVLPYTDERRVAIARALVVPPEYLLLDEPAAGMSDSECDELLGFVNEIPGRYGCGVLLIEHNMRVVMNSCSRIVVLDGGRRIAEGTPEAVQKEPGVISAYLGEG</sequence>
<evidence type="ECO:0000256" key="3">
    <source>
        <dbReference type="ARBA" id="ARBA00022840"/>
    </source>
</evidence>
<evidence type="ECO:0000259" key="5">
    <source>
        <dbReference type="PROSITE" id="PS50893"/>
    </source>
</evidence>
<evidence type="ECO:0000256" key="1">
    <source>
        <dbReference type="ARBA" id="ARBA00022448"/>
    </source>
</evidence>
<keyword evidence="2" id="KW-0547">Nucleotide-binding</keyword>
<dbReference type="GO" id="GO:1903806">
    <property type="term" value="P:L-isoleucine import across plasma membrane"/>
    <property type="evidence" value="ECO:0007669"/>
    <property type="project" value="TreeGrafter"/>
</dbReference>
<dbReference type="InterPro" id="IPR003593">
    <property type="entry name" value="AAA+_ATPase"/>
</dbReference>
<feature type="domain" description="ABC transporter" evidence="5">
    <location>
        <begin position="47"/>
        <end position="280"/>
    </location>
</feature>
<dbReference type="SUPFAM" id="SSF52540">
    <property type="entry name" value="P-loop containing nucleoside triphosphate hydrolases"/>
    <property type="match status" value="1"/>
</dbReference>
<dbReference type="GO" id="GO:0015808">
    <property type="term" value="P:L-alanine transport"/>
    <property type="evidence" value="ECO:0007669"/>
    <property type="project" value="TreeGrafter"/>
</dbReference>
<evidence type="ECO:0000256" key="2">
    <source>
        <dbReference type="ARBA" id="ARBA00022741"/>
    </source>
</evidence>
<dbReference type="PANTHER" id="PTHR45772">
    <property type="entry name" value="CONSERVED COMPONENT OF ABC TRANSPORTER FOR NATURAL AMINO ACIDS-RELATED"/>
    <property type="match status" value="1"/>
</dbReference>
<dbReference type="GO" id="GO:0005304">
    <property type="term" value="F:L-valine transmembrane transporter activity"/>
    <property type="evidence" value="ECO:0007669"/>
    <property type="project" value="TreeGrafter"/>
</dbReference>
<dbReference type="CDD" id="cd03219">
    <property type="entry name" value="ABC_Mj1267_LivG_branched"/>
    <property type="match status" value="1"/>
</dbReference>
<evidence type="ECO:0000256" key="4">
    <source>
        <dbReference type="SAM" id="MobiDB-lite"/>
    </source>
</evidence>
<dbReference type="GO" id="GO:0005886">
    <property type="term" value="C:plasma membrane"/>
    <property type="evidence" value="ECO:0007669"/>
    <property type="project" value="TreeGrafter"/>
</dbReference>
<reference evidence="6 7" key="1">
    <citation type="submission" date="2018-06" db="EMBL/GenBank/DDBJ databases">
        <title>Genomic Encyclopedia of Type Strains, Phase IV (KMG-IV): sequencing the most valuable type-strain genomes for metagenomic binning, comparative biology and taxonomic classification.</title>
        <authorList>
            <person name="Goeker M."/>
        </authorList>
    </citation>
    <scope>NUCLEOTIDE SEQUENCE [LARGE SCALE GENOMIC DNA]</scope>
    <source>
        <strain evidence="6 7">DSM 24875</strain>
    </source>
</reference>
<dbReference type="InterPro" id="IPR027417">
    <property type="entry name" value="P-loop_NTPase"/>
</dbReference>
<dbReference type="Pfam" id="PF00005">
    <property type="entry name" value="ABC_tran"/>
    <property type="match status" value="1"/>
</dbReference>
<feature type="region of interest" description="Disordered" evidence="4">
    <location>
        <begin position="1"/>
        <end position="32"/>
    </location>
</feature>
<evidence type="ECO:0000313" key="6">
    <source>
        <dbReference type="EMBL" id="RBP14004.1"/>
    </source>
</evidence>
<dbReference type="EMBL" id="QNRK01000010">
    <property type="protein sequence ID" value="RBP14004.1"/>
    <property type="molecule type" value="Genomic_DNA"/>
</dbReference>
<dbReference type="GO" id="GO:1903805">
    <property type="term" value="P:L-valine import across plasma membrane"/>
    <property type="evidence" value="ECO:0007669"/>
    <property type="project" value="TreeGrafter"/>
</dbReference>
<dbReference type="GO" id="GO:0042941">
    <property type="term" value="P:D-alanine transmembrane transport"/>
    <property type="evidence" value="ECO:0007669"/>
    <property type="project" value="TreeGrafter"/>
</dbReference>
<dbReference type="AlphaFoldDB" id="A0A366FH59"/>
<dbReference type="GO" id="GO:0015192">
    <property type="term" value="F:L-phenylalanine transmembrane transporter activity"/>
    <property type="evidence" value="ECO:0007669"/>
    <property type="project" value="TreeGrafter"/>
</dbReference>
<proteinExistence type="predicted"/>
<dbReference type="InterPro" id="IPR032823">
    <property type="entry name" value="BCA_ABC_TP_C"/>
</dbReference>
<gene>
    <name evidence="6" type="ORF">DFR50_11027</name>
</gene>
<comment type="caution">
    <text evidence="6">The sequence shown here is derived from an EMBL/GenBank/DDBJ whole genome shotgun (WGS) entry which is preliminary data.</text>
</comment>
<dbReference type="Pfam" id="PF12399">
    <property type="entry name" value="BCA_ABC_TP_C"/>
    <property type="match status" value="1"/>
</dbReference>
<organism evidence="6 7">
    <name type="scientific">Roseiarcus fermentans</name>
    <dbReference type="NCBI Taxonomy" id="1473586"/>
    <lineage>
        <taxon>Bacteria</taxon>
        <taxon>Pseudomonadati</taxon>
        <taxon>Pseudomonadota</taxon>
        <taxon>Alphaproteobacteria</taxon>
        <taxon>Hyphomicrobiales</taxon>
        <taxon>Roseiarcaceae</taxon>
        <taxon>Roseiarcus</taxon>
    </lineage>
</organism>
<dbReference type="PROSITE" id="PS50893">
    <property type="entry name" value="ABC_TRANSPORTER_2"/>
    <property type="match status" value="1"/>
</dbReference>
<name>A0A366FH59_9HYPH</name>
<dbReference type="InterPro" id="IPR051120">
    <property type="entry name" value="ABC_AA/LPS_Transport"/>
</dbReference>
<dbReference type="SMART" id="SM00382">
    <property type="entry name" value="AAA"/>
    <property type="match status" value="1"/>
</dbReference>
<dbReference type="PANTHER" id="PTHR45772:SF7">
    <property type="entry name" value="AMINO ACID ABC TRANSPORTER ATP-BINDING PROTEIN"/>
    <property type="match status" value="1"/>
</dbReference>
<keyword evidence="1" id="KW-0813">Transport</keyword>
<dbReference type="Proteomes" id="UP000253529">
    <property type="component" value="Unassembled WGS sequence"/>
</dbReference>
<dbReference type="GO" id="GO:0005524">
    <property type="term" value="F:ATP binding"/>
    <property type="evidence" value="ECO:0007669"/>
    <property type="project" value="UniProtKB-KW"/>
</dbReference>
<keyword evidence="7" id="KW-1185">Reference proteome</keyword>
<feature type="compositionally biased region" description="Basic and acidic residues" evidence="4">
    <location>
        <begin position="1"/>
        <end position="21"/>
    </location>
</feature>
<keyword evidence="3 6" id="KW-0067">ATP-binding</keyword>
<accession>A0A366FH59</accession>
<dbReference type="GO" id="GO:0015188">
    <property type="term" value="F:L-isoleucine transmembrane transporter activity"/>
    <property type="evidence" value="ECO:0007669"/>
    <property type="project" value="TreeGrafter"/>
</dbReference>
<dbReference type="GO" id="GO:0016887">
    <property type="term" value="F:ATP hydrolysis activity"/>
    <property type="evidence" value="ECO:0007669"/>
    <property type="project" value="InterPro"/>
</dbReference>
<protein>
    <submittedName>
        <fullName evidence="6">Amino acid/amide ABC transporter ATP-binding protein 1 (HAAT family)</fullName>
    </submittedName>
</protein>
<dbReference type="Gene3D" id="3.40.50.300">
    <property type="entry name" value="P-loop containing nucleotide triphosphate hydrolases"/>
    <property type="match status" value="1"/>
</dbReference>